<dbReference type="EMBL" id="MFBF01000029">
    <property type="protein sequence ID" value="OGD90925.1"/>
    <property type="molecule type" value="Genomic_DNA"/>
</dbReference>
<dbReference type="GO" id="GO:0019843">
    <property type="term" value="F:rRNA binding"/>
    <property type="evidence" value="ECO:0007669"/>
    <property type="project" value="UniProtKB-UniRule"/>
</dbReference>
<feature type="compositionally biased region" description="Gly residues" evidence="6">
    <location>
        <begin position="19"/>
        <end position="33"/>
    </location>
</feature>
<evidence type="ECO:0000256" key="6">
    <source>
        <dbReference type="SAM" id="MobiDB-lite"/>
    </source>
</evidence>
<feature type="region of interest" description="Disordered" evidence="6">
    <location>
        <begin position="1"/>
        <end position="55"/>
    </location>
</feature>
<dbReference type="GO" id="GO:0003735">
    <property type="term" value="F:structural constituent of ribosome"/>
    <property type="evidence" value="ECO:0007669"/>
    <property type="project" value="InterPro"/>
</dbReference>
<accession>A0A1F5GGE8</accession>
<evidence type="ECO:0000256" key="4">
    <source>
        <dbReference type="HAMAP-Rule" id="MF_01341"/>
    </source>
</evidence>
<comment type="subunit">
    <text evidence="4">Part of the 50S ribosomal subunit.</text>
</comment>
<feature type="domain" description="Large ribosomal subunit protein uL15/eL18" evidence="7">
    <location>
        <begin position="78"/>
        <end position="146"/>
    </location>
</feature>
<dbReference type="PROSITE" id="PS00475">
    <property type="entry name" value="RIBOSOMAL_L15"/>
    <property type="match status" value="1"/>
</dbReference>
<keyword evidence="3 4" id="KW-0687">Ribonucleoprotein</keyword>
<evidence type="ECO:0000256" key="2">
    <source>
        <dbReference type="ARBA" id="ARBA00022980"/>
    </source>
</evidence>
<evidence type="ECO:0000313" key="9">
    <source>
        <dbReference type="Proteomes" id="UP000177124"/>
    </source>
</evidence>
<reference evidence="8 9" key="1">
    <citation type="journal article" date="2016" name="Nat. Commun.">
        <title>Thousands of microbial genomes shed light on interconnected biogeochemical processes in an aquifer system.</title>
        <authorList>
            <person name="Anantharaman K."/>
            <person name="Brown C.T."/>
            <person name="Hug L.A."/>
            <person name="Sharon I."/>
            <person name="Castelle C.J."/>
            <person name="Probst A.J."/>
            <person name="Thomas B.C."/>
            <person name="Singh A."/>
            <person name="Wilkins M.J."/>
            <person name="Karaoz U."/>
            <person name="Brodie E.L."/>
            <person name="Williams K.H."/>
            <person name="Hubbard S.S."/>
            <person name="Banfield J.F."/>
        </authorList>
    </citation>
    <scope>NUCLEOTIDE SEQUENCE [LARGE SCALE GENOMIC DNA]</scope>
</reference>
<keyword evidence="4" id="KW-0694">RNA-binding</keyword>
<dbReference type="GO" id="GO:0022625">
    <property type="term" value="C:cytosolic large ribosomal subunit"/>
    <property type="evidence" value="ECO:0007669"/>
    <property type="project" value="TreeGrafter"/>
</dbReference>
<dbReference type="HAMAP" id="MF_01341">
    <property type="entry name" value="Ribosomal_uL15"/>
    <property type="match status" value="1"/>
</dbReference>
<dbReference type="Pfam" id="PF00828">
    <property type="entry name" value="Ribosomal_L27A"/>
    <property type="match status" value="1"/>
</dbReference>
<dbReference type="InterPro" id="IPR030878">
    <property type="entry name" value="Ribosomal_uL15"/>
</dbReference>
<dbReference type="Gene3D" id="3.100.10.10">
    <property type="match status" value="1"/>
</dbReference>
<name>A0A1F5GGE8_9BACT</name>
<dbReference type="NCBIfam" id="TIGR01071">
    <property type="entry name" value="rplO_bact"/>
    <property type="match status" value="1"/>
</dbReference>
<dbReference type="PANTHER" id="PTHR12934">
    <property type="entry name" value="50S RIBOSOMAL PROTEIN L15"/>
    <property type="match status" value="1"/>
</dbReference>
<keyword evidence="4" id="KW-0699">rRNA-binding</keyword>
<proteinExistence type="inferred from homology"/>
<comment type="caution">
    <text evidence="8">The sequence shown here is derived from an EMBL/GenBank/DDBJ whole genome shotgun (WGS) entry which is preliminary data.</text>
</comment>
<dbReference type="PANTHER" id="PTHR12934:SF11">
    <property type="entry name" value="LARGE RIBOSOMAL SUBUNIT PROTEIN UL15M"/>
    <property type="match status" value="1"/>
</dbReference>
<dbReference type="GO" id="GO:0006412">
    <property type="term" value="P:translation"/>
    <property type="evidence" value="ECO:0007669"/>
    <property type="project" value="UniProtKB-UniRule"/>
</dbReference>
<organism evidence="8 9">
    <name type="scientific">Candidatus Curtissbacteria bacterium RIFCSPHIGHO2_02_FULL_42_15</name>
    <dbReference type="NCBI Taxonomy" id="1797716"/>
    <lineage>
        <taxon>Bacteria</taxon>
        <taxon>Candidatus Curtissiibacteriota</taxon>
    </lineage>
</organism>
<evidence type="ECO:0000256" key="1">
    <source>
        <dbReference type="ARBA" id="ARBA00007320"/>
    </source>
</evidence>
<evidence type="ECO:0000256" key="3">
    <source>
        <dbReference type="ARBA" id="ARBA00023274"/>
    </source>
</evidence>
<dbReference type="InterPro" id="IPR001196">
    <property type="entry name" value="Ribosomal_uL15_CS"/>
</dbReference>
<comment type="function">
    <text evidence="4">Binds to the 23S rRNA.</text>
</comment>
<dbReference type="AlphaFoldDB" id="A0A1F5GGE8"/>
<dbReference type="InterPro" id="IPR036227">
    <property type="entry name" value="Ribosomal_uL15/eL18_sf"/>
</dbReference>
<dbReference type="InterPro" id="IPR021131">
    <property type="entry name" value="Ribosomal_uL15/eL18"/>
</dbReference>
<sequence>MKLENLPKTIKKNNKRVGRGPGSGKGKTAGRGTKGQKARGGLSVRHPHYEGGQRPLFKRLPYRRGKGNAKITKKPIIVNLAALNLIPAGDKVNLEALVKFKIVDNKDAQVFGVKILGDGKLSKALTVEVPISKSAAQKVQKAGGKIL</sequence>
<evidence type="ECO:0000259" key="7">
    <source>
        <dbReference type="Pfam" id="PF00828"/>
    </source>
</evidence>
<evidence type="ECO:0000313" key="8">
    <source>
        <dbReference type="EMBL" id="OGD90925.1"/>
    </source>
</evidence>
<protein>
    <recommendedName>
        <fullName evidence="4">Large ribosomal subunit protein uL15</fullName>
    </recommendedName>
</protein>
<dbReference type="SUPFAM" id="SSF52080">
    <property type="entry name" value="Ribosomal proteins L15p and L18e"/>
    <property type="match status" value="1"/>
</dbReference>
<dbReference type="Proteomes" id="UP000177124">
    <property type="component" value="Unassembled WGS sequence"/>
</dbReference>
<keyword evidence="2 4" id="KW-0689">Ribosomal protein</keyword>
<dbReference type="InterPro" id="IPR005749">
    <property type="entry name" value="Ribosomal_uL15_bac-type"/>
</dbReference>
<gene>
    <name evidence="4" type="primary">rplO</name>
    <name evidence="8" type="ORF">A3D07_01745</name>
</gene>
<dbReference type="STRING" id="1797716.A3D07_01745"/>
<feature type="compositionally biased region" description="Basic residues" evidence="6">
    <location>
        <begin position="9"/>
        <end position="18"/>
    </location>
</feature>
<evidence type="ECO:0000256" key="5">
    <source>
        <dbReference type="RuleBase" id="RU003888"/>
    </source>
</evidence>
<comment type="similarity">
    <text evidence="1 4 5">Belongs to the universal ribosomal protein uL15 family.</text>
</comment>